<protein>
    <submittedName>
        <fullName evidence="1">Uncharacterized protein</fullName>
    </submittedName>
</protein>
<keyword evidence="2" id="KW-1185">Reference proteome</keyword>
<dbReference type="AlphaFoldDB" id="A0A5B7JDA7"/>
<evidence type="ECO:0000313" key="2">
    <source>
        <dbReference type="Proteomes" id="UP000324222"/>
    </source>
</evidence>
<sequence length="102" mass="11515">MTHASPRRKSVIFVTTTLLSILVPGLGGHRLPLAAIRLMYVRSLQPLSQHITCLSLYRLRHSLLPPPPPPPPPPFPPFMYVLHINNTNKIKKPDVEQNKKNV</sequence>
<reference evidence="1 2" key="1">
    <citation type="submission" date="2019-05" db="EMBL/GenBank/DDBJ databases">
        <title>Another draft genome of Portunus trituberculatus and its Hox gene families provides insights of decapod evolution.</title>
        <authorList>
            <person name="Jeong J.-H."/>
            <person name="Song I."/>
            <person name="Kim S."/>
            <person name="Choi T."/>
            <person name="Kim D."/>
            <person name="Ryu S."/>
            <person name="Kim W."/>
        </authorList>
    </citation>
    <scope>NUCLEOTIDE SEQUENCE [LARGE SCALE GENOMIC DNA]</scope>
    <source>
        <tissue evidence="1">Muscle</tissue>
    </source>
</reference>
<accession>A0A5B7JDA7</accession>
<gene>
    <name evidence="1" type="ORF">E2C01_087992</name>
</gene>
<comment type="caution">
    <text evidence="1">The sequence shown here is derived from an EMBL/GenBank/DDBJ whole genome shotgun (WGS) entry which is preliminary data.</text>
</comment>
<dbReference type="Proteomes" id="UP000324222">
    <property type="component" value="Unassembled WGS sequence"/>
</dbReference>
<organism evidence="1 2">
    <name type="scientific">Portunus trituberculatus</name>
    <name type="common">Swimming crab</name>
    <name type="synonym">Neptunus trituberculatus</name>
    <dbReference type="NCBI Taxonomy" id="210409"/>
    <lineage>
        <taxon>Eukaryota</taxon>
        <taxon>Metazoa</taxon>
        <taxon>Ecdysozoa</taxon>
        <taxon>Arthropoda</taxon>
        <taxon>Crustacea</taxon>
        <taxon>Multicrustacea</taxon>
        <taxon>Malacostraca</taxon>
        <taxon>Eumalacostraca</taxon>
        <taxon>Eucarida</taxon>
        <taxon>Decapoda</taxon>
        <taxon>Pleocyemata</taxon>
        <taxon>Brachyura</taxon>
        <taxon>Eubrachyura</taxon>
        <taxon>Portunoidea</taxon>
        <taxon>Portunidae</taxon>
        <taxon>Portuninae</taxon>
        <taxon>Portunus</taxon>
    </lineage>
</organism>
<evidence type="ECO:0000313" key="1">
    <source>
        <dbReference type="EMBL" id="MPC92879.1"/>
    </source>
</evidence>
<proteinExistence type="predicted"/>
<name>A0A5B7JDA7_PORTR</name>
<dbReference type="EMBL" id="VSRR010092839">
    <property type="protein sequence ID" value="MPC92879.1"/>
    <property type="molecule type" value="Genomic_DNA"/>
</dbReference>